<dbReference type="EMBL" id="CAJNOK010002933">
    <property type="protein sequence ID" value="CAF0880851.1"/>
    <property type="molecule type" value="Genomic_DNA"/>
</dbReference>
<comment type="similarity">
    <text evidence="2 6">Belongs to the clathrin light chain family.</text>
</comment>
<evidence type="ECO:0000313" key="11">
    <source>
        <dbReference type="Proteomes" id="UP000682733"/>
    </source>
</evidence>
<evidence type="ECO:0000256" key="2">
    <source>
        <dbReference type="ARBA" id="ARBA00005263"/>
    </source>
</evidence>
<evidence type="ECO:0000256" key="6">
    <source>
        <dbReference type="RuleBase" id="RU363137"/>
    </source>
</evidence>
<comment type="function">
    <text evidence="6">Clathrin is the major protein of the polyhedral coat of coated pits and vesicles.</text>
</comment>
<keyword evidence="5 6" id="KW-0968">Cytoplasmic vesicle</keyword>
<dbReference type="GO" id="GO:0030130">
    <property type="term" value="C:clathrin coat of trans-Golgi network vesicle"/>
    <property type="evidence" value="ECO:0007669"/>
    <property type="project" value="InterPro"/>
</dbReference>
<protein>
    <recommendedName>
        <fullName evidence="6">Clathrin light chain</fullName>
    </recommendedName>
</protein>
<organism evidence="10 11">
    <name type="scientific">Didymodactylos carnosus</name>
    <dbReference type="NCBI Taxonomy" id="1234261"/>
    <lineage>
        <taxon>Eukaryota</taxon>
        <taxon>Metazoa</taxon>
        <taxon>Spiralia</taxon>
        <taxon>Gnathifera</taxon>
        <taxon>Rotifera</taxon>
        <taxon>Eurotatoria</taxon>
        <taxon>Bdelloidea</taxon>
        <taxon>Philodinida</taxon>
        <taxon>Philodinidae</taxon>
        <taxon>Didymodactylos</taxon>
    </lineage>
</organism>
<dbReference type="EMBL" id="CAJOBA010002933">
    <property type="protein sequence ID" value="CAF3664482.1"/>
    <property type="molecule type" value="Genomic_DNA"/>
</dbReference>
<keyword evidence="4 6" id="KW-0168">Coated pit</keyword>
<gene>
    <name evidence="9" type="ORF">OVA965_LOCUS8611</name>
    <name evidence="10" type="ORF">TMI583_LOCUS8605</name>
</gene>
<dbReference type="GO" id="GO:0016192">
    <property type="term" value="P:vesicle-mediated transport"/>
    <property type="evidence" value="ECO:0007669"/>
    <property type="project" value="InterPro"/>
</dbReference>
<evidence type="ECO:0000313" key="10">
    <source>
        <dbReference type="EMBL" id="CAF3664482.1"/>
    </source>
</evidence>
<dbReference type="GO" id="GO:0005198">
    <property type="term" value="F:structural molecule activity"/>
    <property type="evidence" value="ECO:0007669"/>
    <property type="project" value="InterPro"/>
</dbReference>
<keyword evidence="7" id="KW-0175">Coiled coil</keyword>
<dbReference type="InterPro" id="IPR000996">
    <property type="entry name" value="Clathrin_L-chain"/>
</dbReference>
<feature type="compositionally biased region" description="Polar residues" evidence="8">
    <location>
        <begin position="72"/>
        <end position="98"/>
    </location>
</feature>
<evidence type="ECO:0000256" key="7">
    <source>
        <dbReference type="SAM" id="Coils"/>
    </source>
</evidence>
<evidence type="ECO:0000256" key="5">
    <source>
        <dbReference type="ARBA" id="ARBA00023329"/>
    </source>
</evidence>
<evidence type="ECO:0000256" key="3">
    <source>
        <dbReference type="ARBA" id="ARBA00023136"/>
    </source>
</evidence>
<evidence type="ECO:0000256" key="4">
    <source>
        <dbReference type="ARBA" id="ARBA00023176"/>
    </source>
</evidence>
<evidence type="ECO:0000256" key="1">
    <source>
        <dbReference type="ARBA" id="ARBA00004180"/>
    </source>
</evidence>
<dbReference type="Pfam" id="PF01086">
    <property type="entry name" value="Clathrin_lg_ch"/>
    <property type="match status" value="1"/>
</dbReference>
<dbReference type="Proteomes" id="UP000677228">
    <property type="component" value="Unassembled WGS sequence"/>
</dbReference>
<dbReference type="GO" id="GO:0006886">
    <property type="term" value="P:intracellular protein transport"/>
    <property type="evidence" value="ECO:0007669"/>
    <property type="project" value="InterPro"/>
</dbReference>
<feature type="region of interest" description="Disordered" evidence="8">
    <location>
        <begin position="72"/>
        <end position="100"/>
    </location>
</feature>
<feature type="coiled-coil region" evidence="7">
    <location>
        <begin position="269"/>
        <end position="327"/>
    </location>
</feature>
<accession>A0A8S2HLP1</accession>
<keyword evidence="3 6" id="KW-0472">Membrane</keyword>
<feature type="region of interest" description="Disordered" evidence="8">
    <location>
        <begin position="35"/>
        <end position="56"/>
    </location>
</feature>
<dbReference type="GO" id="GO:0030132">
    <property type="term" value="C:clathrin coat of coated pit"/>
    <property type="evidence" value="ECO:0007669"/>
    <property type="project" value="InterPro"/>
</dbReference>
<dbReference type="AlphaFoldDB" id="A0A8S2HLP1"/>
<comment type="subcellular location">
    <subcellularLocation>
        <location evidence="1 6">Cytoplasmic vesicle membrane</location>
        <topology evidence="1 6">Peripheral membrane protein</topology>
        <orientation evidence="1 6">Cytoplasmic side</orientation>
    </subcellularLocation>
    <subcellularLocation>
        <location evidence="6">Membrane</location>
        <location evidence="6">Coated pit</location>
        <topology evidence="6">Peripheral membrane protein</topology>
        <orientation evidence="6">Cytoplasmic side</orientation>
    </subcellularLocation>
    <text evidence="6">Cytoplasmic face of coated pits and vesicles.</text>
</comment>
<proteinExistence type="inferred from homology"/>
<dbReference type="Proteomes" id="UP000682733">
    <property type="component" value="Unassembled WGS sequence"/>
</dbReference>
<evidence type="ECO:0000256" key="8">
    <source>
        <dbReference type="SAM" id="MobiDB-lite"/>
    </source>
</evidence>
<sequence>MDDFDVFSNLPSNNITVSPANENTNSNFDLFDFPADENLPNPQAHEKIPTKTAVSDQSWDLANDLGSEQETKTLTTPEDGSSNIQSHDTNIFNNNGPEDNTEVRLNAAYTSDVNDESNMFSFNEKSDLTEAKVEKANNDNLFGSDDKQQLNILESTNIASDDFPSDSQKSTNTAVNNESIQQQQFAPVVNQEFAVSADKQSVFDQYDSEIITTHDQQHFVTETSPPAISSLSQQEEYPITLSDSKYEQFDDNENETSLFAPPTISFDQKRQLEIAEKDAEEQRKTNELKQQAKQDLNQWYNERQKRLEEKRKQMKNDEEILRTKAQEKSVKQTCNWDKVLQYIDFSPTSGLTKSKRDLSRMKTILLNVKQTPKMSNGI</sequence>
<name>A0A8S2HLP1_9BILA</name>
<comment type="caution">
    <text evidence="10">The sequence shown here is derived from an EMBL/GenBank/DDBJ whole genome shotgun (WGS) entry which is preliminary data.</text>
</comment>
<evidence type="ECO:0000313" key="9">
    <source>
        <dbReference type="EMBL" id="CAF0880851.1"/>
    </source>
</evidence>
<reference evidence="10" key="1">
    <citation type="submission" date="2021-02" db="EMBL/GenBank/DDBJ databases">
        <authorList>
            <person name="Nowell W R."/>
        </authorList>
    </citation>
    <scope>NUCLEOTIDE SEQUENCE</scope>
</reference>